<dbReference type="AlphaFoldDB" id="A0A6C0H0X6"/>
<feature type="transmembrane region" description="Helical" evidence="1">
    <location>
        <begin position="36"/>
        <end position="59"/>
    </location>
</feature>
<evidence type="ECO:0000313" key="2">
    <source>
        <dbReference type="EMBL" id="QHT74030.1"/>
    </source>
</evidence>
<protein>
    <submittedName>
        <fullName evidence="2">Uncharacterized protein</fullName>
    </submittedName>
</protein>
<feature type="transmembrane region" description="Helical" evidence="1">
    <location>
        <begin position="71"/>
        <end position="90"/>
    </location>
</feature>
<accession>A0A6C0H0X6</accession>
<proteinExistence type="predicted"/>
<feature type="transmembrane region" description="Helical" evidence="1">
    <location>
        <begin position="204"/>
        <end position="230"/>
    </location>
</feature>
<name>A0A6C0H0X6_9ZZZZ</name>
<organism evidence="2">
    <name type="scientific">viral metagenome</name>
    <dbReference type="NCBI Taxonomy" id="1070528"/>
    <lineage>
        <taxon>unclassified sequences</taxon>
        <taxon>metagenomes</taxon>
        <taxon>organismal metagenomes</taxon>
    </lineage>
</organism>
<evidence type="ECO:0000256" key="1">
    <source>
        <dbReference type="SAM" id="Phobius"/>
    </source>
</evidence>
<keyword evidence="1" id="KW-1133">Transmembrane helix</keyword>
<feature type="transmembrane region" description="Helical" evidence="1">
    <location>
        <begin position="96"/>
        <end position="114"/>
    </location>
</feature>
<keyword evidence="1" id="KW-0812">Transmembrane</keyword>
<reference evidence="2" key="1">
    <citation type="journal article" date="2020" name="Nature">
        <title>Giant virus diversity and host interactions through global metagenomics.</title>
        <authorList>
            <person name="Schulz F."/>
            <person name="Roux S."/>
            <person name="Paez-Espino D."/>
            <person name="Jungbluth S."/>
            <person name="Walsh D.A."/>
            <person name="Denef V.J."/>
            <person name="McMahon K.D."/>
            <person name="Konstantinidis K.T."/>
            <person name="Eloe-Fadrosh E.A."/>
            <person name="Kyrpides N.C."/>
            <person name="Woyke T."/>
        </authorList>
    </citation>
    <scope>NUCLEOTIDE SEQUENCE</scope>
    <source>
        <strain evidence="2">GVMAG-M-3300023179-4</strain>
    </source>
</reference>
<feature type="transmembrane region" description="Helical" evidence="1">
    <location>
        <begin position="173"/>
        <end position="192"/>
    </location>
</feature>
<dbReference type="EMBL" id="MN739836">
    <property type="protein sequence ID" value="QHT74030.1"/>
    <property type="molecule type" value="Genomic_DNA"/>
</dbReference>
<sequence>MGKMTLLGVLLYTLIPFGQLWTRVFDYNGSVDMWWFFLPFFMFPPLQFIPIIMFYLGYIKEGKGGKVYDNYVWIPIITKFCVKFLGGMILPPKIAYIFGEVVMIISIMITKYLHTKDSCKYINKELSVTSSKFGDFFMDAVFENGAAGIFSLIIGFIPIIGAIFRALSMIGPLNNIMVLIMYMFGYMAVYIVQNMFEQTDMTSLCNLTSIPGSSYGKLIFGIILSIMIFMKESFDPLSIVTGDDE</sequence>
<keyword evidence="1" id="KW-0472">Membrane</keyword>
<feature type="transmembrane region" description="Helical" evidence="1">
    <location>
        <begin position="146"/>
        <end position="167"/>
    </location>
</feature>